<evidence type="ECO:0000313" key="3">
    <source>
        <dbReference type="Proteomes" id="UP000184052"/>
    </source>
</evidence>
<reference evidence="2 3" key="1">
    <citation type="submission" date="2016-11" db="EMBL/GenBank/DDBJ databases">
        <authorList>
            <person name="Jaros S."/>
            <person name="Januszkiewicz K."/>
            <person name="Wedrychowicz H."/>
        </authorList>
    </citation>
    <scope>NUCLEOTIDE SEQUENCE [LARGE SCALE GENOMIC DNA]</scope>
    <source>
        <strain evidence="2 3">DSM 17477</strain>
    </source>
</reference>
<gene>
    <name evidence="2" type="ORF">SAMN02745751_02828</name>
</gene>
<keyword evidence="1" id="KW-0812">Transmembrane</keyword>
<proteinExistence type="predicted"/>
<organism evidence="2 3">
    <name type="scientific">Dethiosulfatibacter aminovorans DSM 17477</name>
    <dbReference type="NCBI Taxonomy" id="1121476"/>
    <lineage>
        <taxon>Bacteria</taxon>
        <taxon>Bacillati</taxon>
        <taxon>Bacillota</taxon>
        <taxon>Tissierellia</taxon>
        <taxon>Dethiosulfatibacter</taxon>
    </lineage>
</organism>
<dbReference type="OrthoDB" id="1799310at2"/>
<accession>A0A1M6K967</accession>
<keyword evidence="3" id="KW-1185">Reference proteome</keyword>
<name>A0A1M6K967_9FIRM</name>
<evidence type="ECO:0000313" key="2">
    <source>
        <dbReference type="EMBL" id="SHJ55465.1"/>
    </source>
</evidence>
<dbReference type="STRING" id="1121476.SAMN02745751_02828"/>
<sequence length="94" mass="10611">MKREKQSRKSVIFDTLFIMMLCFATLLTTMVIQGGVIVGGEGSLSYSIKLPSFVLTMGGLFVYLVFTLKESDKELKKMISFIYEGEAAKLRQTR</sequence>
<evidence type="ECO:0000256" key="1">
    <source>
        <dbReference type="SAM" id="Phobius"/>
    </source>
</evidence>
<dbReference type="Proteomes" id="UP000184052">
    <property type="component" value="Unassembled WGS sequence"/>
</dbReference>
<dbReference type="EMBL" id="FQZL01000025">
    <property type="protein sequence ID" value="SHJ55465.1"/>
    <property type="molecule type" value="Genomic_DNA"/>
</dbReference>
<keyword evidence="1" id="KW-1133">Transmembrane helix</keyword>
<feature type="transmembrane region" description="Helical" evidence="1">
    <location>
        <begin position="12"/>
        <end position="38"/>
    </location>
</feature>
<keyword evidence="1" id="KW-0472">Membrane</keyword>
<feature type="transmembrane region" description="Helical" evidence="1">
    <location>
        <begin position="50"/>
        <end position="68"/>
    </location>
</feature>
<dbReference type="RefSeq" id="WP_073050218.1">
    <property type="nucleotide sequence ID" value="NZ_FQZL01000025.1"/>
</dbReference>
<protein>
    <submittedName>
        <fullName evidence="2">Uncharacterized protein</fullName>
    </submittedName>
</protein>
<dbReference type="AlphaFoldDB" id="A0A1M6K967"/>